<keyword evidence="3" id="KW-1185">Reference proteome</keyword>
<protein>
    <submittedName>
        <fullName evidence="2">Uncharacterized protein</fullName>
    </submittedName>
</protein>
<dbReference type="AlphaFoldDB" id="A0A3M7PXA1"/>
<dbReference type="EMBL" id="REGN01008329">
    <property type="protein sequence ID" value="RNA03832.1"/>
    <property type="molecule type" value="Genomic_DNA"/>
</dbReference>
<accession>A0A3M7PXA1</accession>
<sequence>MLELNNSITLVVGLLSDIVIFFSLNKNQTSLKKGNENGHIKIICLFLHKYFLNQDLSKLTKKNPKKKDYLLLNKNQTSPKRGNENEDQLETVLDRKTFLNDSIKRNIKKADYV</sequence>
<evidence type="ECO:0000256" key="1">
    <source>
        <dbReference type="SAM" id="MobiDB-lite"/>
    </source>
</evidence>
<name>A0A3M7PXA1_BRAPC</name>
<proteinExistence type="predicted"/>
<reference evidence="2 3" key="1">
    <citation type="journal article" date="2018" name="Sci. Rep.">
        <title>Genomic signatures of local adaptation to the degree of environmental predictability in rotifers.</title>
        <authorList>
            <person name="Franch-Gras L."/>
            <person name="Hahn C."/>
            <person name="Garcia-Roger E.M."/>
            <person name="Carmona M.J."/>
            <person name="Serra M."/>
            <person name="Gomez A."/>
        </authorList>
    </citation>
    <scope>NUCLEOTIDE SEQUENCE [LARGE SCALE GENOMIC DNA]</scope>
    <source>
        <strain evidence="2">HYR1</strain>
    </source>
</reference>
<evidence type="ECO:0000313" key="3">
    <source>
        <dbReference type="Proteomes" id="UP000276133"/>
    </source>
</evidence>
<gene>
    <name evidence="2" type="ORF">BpHYR1_034755</name>
</gene>
<dbReference type="Proteomes" id="UP000276133">
    <property type="component" value="Unassembled WGS sequence"/>
</dbReference>
<evidence type="ECO:0000313" key="2">
    <source>
        <dbReference type="EMBL" id="RNA03832.1"/>
    </source>
</evidence>
<organism evidence="2 3">
    <name type="scientific">Brachionus plicatilis</name>
    <name type="common">Marine rotifer</name>
    <name type="synonym">Brachionus muelleri</name>
    <dbReference type="NCBI Taxonomy" id="10195"/>
    <lineage>
        <taxon>Eukaryota</taxon>
        <taxon>Metazoa</taxon>
        <taxon>Spiralia</taxon>
        <taxon>Gnathifera</taxon>
        <taxon>Rotifera</taxon>
        <taxon>Eurotatoria</taxon>
        <taxon>Monogononta</taxon>
        <taxon>Pseudotrocha</taxon>
        <taxon>Ploima</taxon>
        <taxon>Brachionidae</taxon>
        <taxon>Brachionus</taxon>
    </lineage>
</organism>
<comment type="caution">
    <text evidence="2">The sequence shown here is derived from an EMBL/GenBank/DDBJ whole genome shotgun (WGS) entry which is preliminary data.</text>
</comment>
<feature type="region of interest" description="Disordered" evidence="1">
    <location>
        <begin position="67"/>
        <end position="88"/>
    </location>
</feature>